<dbReference type="Gene3D" id="3.30.70.580">
    <property type="entry name" value="Pseudouridine synthase I, catalytic domain, N-terminal subdomain"/>
    <property type="match status" value="1"/>
</dbReference>
<comment type="catalytic activity">
    <reaction evidence="4 7">
        <text>uridine(38/39/40) in tRNA = pseudouridine(38/39/40) in tRNA</text>
        <dbReference type="Rhea" id="RHEA:22376"/>
        <dbReference type="Rhea" id="RHEA-COMP:10085"/>
        <dbReference type="Rhea" id="RHEA-COMP:10087"/>
        <dbReference type="ChEBI" id="CHEBI:65314"/>
        <dbReference type="ChEBI" id="CHEBI:65315"/>
        <dbReference type="EC" id="5.4.99.12"/>
    </reaction>
</comment>
<comment type="similarity">
    <text evidence="1 4 7">Belongs to the tRNA pseudouridine synthase TruA family.</text>
</comment>
<evidence type="ECO:0000256" key="1">
    <source>
        <dbReference type="ARBA" id="ARBA00009375"/>
    </source>
</evidence>
<dbReference type="PANTHER" id="PTHR11142:SF0">
    <property type="entry name" value="TRNA PSEUDOURIDINE SYNTHASE-LIKE 1"/>
    <property type="match status" value="1"/>
</dbReference>
<dbReference type="AlphaFoldDB" id="A0A268NTN7"/>
<dbReference type="InterPro" id="IPR020103">
    <property type="entry name" value="PsdUridine_synth_cat_dom_sf"/>
</dbReference>
<organism evidence="9 10">
    <name type="scientific">Shouchella clausii</name>
    <name type="common">Alkalihalobacillus clausii</name>
    <dbReference type="NCBI Taxonomy" id="79880"/>
    <lineage>
        <taxon>Bacteria</taxon>
        <taxon>Bacillati</taxon>
        <taxon>Bacillota</taxon>
        <taxon>Bacilli</taxon>
        <taxon>Bacillales</taxon>
        <taxon>Bacillaceae</taxon>
        <taxon>Shouchella</taxon>
    </lineage>
</organism>
<evidence type="ECO:0000256" key="4">
    <source>
        <dbReference type="HAMAP-Rule" id="MF_00171"/>
    </source>
</evidence>
<evidence type="ECO:0000256" key="3">
    <source>
        <dbReference type="ARBA" id="ARBA00023235"/>
    </source>
</evidence>
<dbReference type="GO" id="GO:0160147">
    <property type="term" value="F:tRNA pseudouridine(38-40) synthase activity"/>
    <property type="evidence" value="ECO:0007669"/>
    <property type="project" value="UniProtKB-EC"/>
</dbReference>
<dbReference type="PIRSF" id="PIRSF001430">
    <property type="entry name" value="tRNA_psdUrid_synth"/>
    <property type="match status" value="1"/>
</dbReference>
<dbReference type="InterPro" id="IPR020097">
    <property type="entry name" value="PsdUridine_synth_TruA_a/b_dom"/>
</dbReference>
<dbReference type="GO" id="GO:0031119">
    <property type="term" value="P:tRNA pseudouridine synthesis"/>
    <property type="evidence" value="ECO:0007669"/>
    <property type="project" value="UniProtKB-UniRule"/>
</dbReference>
<dbReference type="CDD" id="cd02570">
    <property type="entry name" value="PseudoU_synth_EcTruA"/>
    <property type="match status" value="1"/>
</dbReference>
<dbReference type="SUPFAM" id="SSF55120">
    <property type="entry name" value="Pseudouridine synthase"/>
    <property type="match status" value="1"/>
</dbReference>
<dbReference type="InterPro" id="IPR020094">
    <property type="entry name" value="TruA/RsuA/RluB/E/F_N"/>
</dbReference>
<dbReference type="Proteomes" id="UP000216207">
    <property type="component" value="Unassembled WGS sequence"/>
</dbReference>
<evidence type="ECO:0000259" key="8">
    <source>
        <dbReference type="Pfam" id="PF01416"/>
    </source>
</evidence>
<evidence type="ECO:0000256" key="7">
    <source>
        <dbReference type="RuleBase" id="RU003792"/>
    </source>
</evidence>
<dbReference type="SMR" id="A0A268NTN7"/>
<evidence type="ECO:0000256" key="2">
    <source>
        <dbReference type="ARBA" id="ARBA00022694"/>
    </source>
</evidence>
<comment type="caution">
    <text evidence="4">Lacks conserved residue(s) required for the propagation of feature annotation.</text>
</comment>
<dbReference type="Gene3D" id="3.30.70.660">
    <property type="entry name" value="Pseudouridine synthase I, catalytic domain, C-terminal subdomain"/>
    <property type="match status" value="1"/>
</dbReference>
<feature type="domain" description="Pseudouridine synthase I TruA alpha/beta" evidence="8">
    <location>
        <begin position="9"/>
        <end position="104"/>
    </location>
</feature>
<comment type="function">
    <text evidence="4">Formation of pseudouridine at positions 38, 39 and 40 in the anticodon stem and loop of transfer RNAs.</text>
</comment>
<dbReference type="EC" id="5.4.99.12" evidence="4"/>
<comment type="subunit">
    <text evidence="4">Homodimer.</text>
</comment>
<name>A0A268NTN7_SHOCL</name>
<keyword evidence="2 4" id="KW-0819">tRNA processing</keyword>
<proteinExistence type="inferred from homology"/>
<evidence type="ECO:0000313" key="10">
    <source>
        <dbReference type="Proteomes" id="UP000216207"/>
    </source>
</evidence>
<protein>
    <recommendedName>
        <fullName evidence="4">tRNA pseudouridine synthase A</fullName>
        <ecNumber evidence="4">5.4.99.12</ecNumber>
    </recommendedName>
    <alternativeName>
        <fullName evidence="4">tRNA pseudouridine(38-40) synthase</fullName>
    </alternativeName>
    <alternativeName>
        <fullName evidence="4">tRNA pseudouridylate synthase I</fullName>
    </alternativeName>
    <alternativeName>
        <fullName evidence="4">tRNA-uridine isomerase I</fullName>
    </alternativeName>
</protein>
<keyword evidence="3 4" id="KW-0413">Isomerase</keyword>
<gene>
    <name evidence="4" type="primary">truA</name>
    <name evidence="9" type="ORF">CHH72_21385</name>
</gene>
<comment type="caution">
    <text evidence="9">The sequence shown here is derived from an EMBL/GenBank/DDBJ whole genome shotgun (WGS) entry which is preliminary data.</text>
</comment>
<evidence type="ECO:0000313" key="9">
    <source>
        <dbReference type="EMBL" id="PAE86883.1"/>
    </source>
</evidence>
<dbReference type="HAMAP" id="MF_00171">
    <property type="entry name" value="TruA"/>
    <property type="match status" value="1"/>
</dbReference>
<dbReference type="GO" id="GO:0003723">
    <property type="term" value="F:RNA binding"/>
    <property type="evidence" value="ECO:0007669"/>
    <property type="project" value="InterPro"/>
</dbReference>
<feature type="binding site" evidence="4 6">
    <location>
        <position position="111"/>
    </location>
    <ligand>
        <name>substrate</name>
    </ligand>
</feature>
<dbReference type="NCBIfam" id="TIGR00071">
    <property type="entry name" value="hisT_truA"/>
    <property type="match status" value="1"/>
</dbReference>
<feature type="domain" description="Pseudouridine synthase I TruA alpha/beta" evidence="8">
    <location>
        <begin position="144"/>
        <end position="245"/>
    </location>
</feature>
<sequence>MSRMACKLSYDGTAFAGYQVQPGKRTVQSEVERALQEIHKGARVPVVASGRTDAGVHACGQVLHFDTELTIAPERWVSALNTHLPDDIVVTNAAMVEPDFHARYGAQAKEYRYYIQCGPFENVFRRHFAVHIKQALDVPAMQTAAKHLLGTHDFSAFCAANTTVTDKVRTITHVAVQPSEEGLLISIRGTGFLYNMVRIIVGTLLEIGTGKRVASEMKVILAGKSRNLAGKTAPAHGLCLYEVDYGQPLFVNETPGQVSMN</sequence>
<dbReference type="OMA" id="ADAFCHN"/>
<dbReference type="InterPro" id="IPR001406">
    <property type="entry name" value="PsdUridine_synth_TruA"/>
</dbReference>
<accession>A0A268NTN7</accession>
<reference evidence="9 10" key="1">
    <citation type="submission" date="2017-07" db="EMBL/GenBank/DDBJ databases">
        <title>Isolation and whole genome analysis of endospore-forming bacteria from heroin.</title>
        <authorList>
            <person name="Kalinowski J."/>
            <person name="Ahrens B."/>
            <person name="Al-Dilaimi A."/>
            <person name="Winkler A."/>
            <person name="Wibberg D."/>
            <person name="Schleenbecker U."/>
            <person name="Ruckert C."/>
            <person name="Wolfel R."/>
            <person name="Grass G."/>
        </authorList>
    </citation>
    <scope>NUCLEOTIDE SEQUENCE [LARGE SCALE GENOMIC DNA]</scope>
    <source>
        <strain evidence="9 10">7539</strain>
    </source>
</reference>
<feature type="active site" description="Nucleophile" evidence="4 5">
    <location>
        <position position="53"/>
    </location>
</feature>
<dbReference type="FunFam" id="3.30.70.580:FF:000001">
    <property type="entry name" value="tRNA pseudouridine synthase A"/>
    <property type="match status" value="1"/>
</dbReference>
<dbReference type="InterPro" id="IPR020095">
    <property type="entry name" value="PsdUridine_synth_TruA_C"/>
</dbReference>
<dbReference type="EMBL" id="NPCC01000045">
    <property type="protein sequence ID" value="PAE86883.1"/>
    <property type="molecule type" value="Genomic_DNA"/>
</dbReference>
<dbReference type="PANTHER" id="PTHR11142">
    <property type="entry name" value="PSEUDOURIDYLATE SYNTHASE"/>
    <property type="match status" value="1"/>
</dbReference>
<dbReference type="RefSeq" id="WP_011245045.1">
    <property type="nucleotide sequence ID" value="NZ_BOQQ01000014.1"/>
</dbReference>
<evidence type="ECO:0000256" key="5">
    <source>
        <dbReference type="PIRSR" id="PIRSR001430-1"/>
    </source>
</evidence>
<dbReference type="Pfam" id="PF01416">
    <property type="entry name" value="PseudoU_synth_1"/>
    <property type="match status" value="2"/>
</dbReference>
<evidence type="ECO:0000256" key="6">
    <source>
        <dbReference type="PIRSR" id="PIRSR001430-2"/>
    </source>
</evidence>